<dbReference type="Pfam" id="PF13477">
    <property type="entry name" value="Glyco_trans_4_2"/>
    <property type="match status" value="1"/>
</dbReference>
<dbReference type="AlphaFoldDB" id="A0A7X6ICT2"/>
<evidence type="ECO:0000259" key="2">
    <source>
        <dbReference type="Pfam" id="PF13477"/>
    </source>
</evidence>
<feature type="domain" description="Glycosyl transferase family 1" evidence="1">
    <location>
        <begin position="203"/>
        <end position="362"/>
    </location>
</feature>
<dbReference type="InterPro" id="IPR050194">
    <property type="entry name" value="Glycosyltransferase_grp1"/>
</dbReference>
<proteinExistence type="predicted"/>
<reference evidence="3 4" key="1">
    <citation type="journal article" date="2020" name="Nature">
        <title>Bacterial chemolithoautotrophy via manganese oxidation.</title>
        <authorList>
            <person name="Yu H."/>
            <person name="Leadbetter J.R."/>
        </authorList>
    </citation>
    <scope>NUCLEOTIDE SEQUENCE [LARGE SCALE GENOMIC DNA]</scope>
    <source>
        <strain evidence="3 4">Mn-1</strain>
    </source>
</reference>
<dbReference type="Proteomes" id="UP000534783">
    <property type="component" value="Unassembled WGS sequence"/>
</dbReference>
<sequence length="396" mass="44189">MRRNYGDLTLRGAERMRLCYIGNYANIHTRRWTGFFAQQGHEVHVISTTPVREDEVSSVKIHSLATYRTGNYLLDLLLGLLSMFRRVADLKRLIHEIAPDVVHVHYITDAALFALLTGYRPIVLTAWGSDILVSPEQSWIRKQVVKYIVSKADLITCDADHMKRRIVDLGAAPDSVEIIFFGTDIERFQPKRRDNRLRLKVAPAGGPVIISIRNLEPVYDIESMVRAVPFVCERFPTATFLIGGSGSLRGSLQDLTKELGIEQNVLFLGSLSQEELPSYLASSDVYISTALSDGGISASTAEAMASGVPVVITDVGDNSQWVQDGMNGFLVPPKDPSSVAKRTIQLLEAADIRLRMGKRGRQEIMERNNLYTEMKKMEGLYHVWAEKAPSRSPAGK</sequence>
<evidence type="ECO:0000313" key="4">
    <source>
        <dbReference type="Proteomes" id="UP000534783"/>
    </source>
</evidence>
<protein>
    <submittedName>
        <fullName evidence="3">Glycosyltransferase family 4 protein</fullName>
    </submittedName>
</protein>
<accession>A0A7X6ICT2</accession>
<dbReference type="Gene3D" id="3.40.50.2000">
    <property type="entry name" value="Glycogen Phosphorylase B"/>
    <property type="match status" value="2"/>
</dbReference>
<dbReference type="EMBL" id="VTOW01000005">
    <property type="protein sequence ID" value="NKE73151.1"/>
    <property type="molecule type" value="Genomic_DNA"/>
</dbReference>
<name>A0A7X6ICT2_9BACT</name>
<comment type="caution">
    <text evidence="3">The sequence shown here is derived from an EMBL/GenBank/DDBJ whole genome shotgun (WGS) entry which is preliminary data.</text>
</comment>
<dbReference type="PANTHER" id="PTHR45947:SF3">
    <property type="entry name" value="SULFOQUINOVOSYL TRANSFERASE SQD2"/>
    <property type="match status" value="1"/>
</dbReference>
<dbReference type="InterPro" id="IPR028098">
    <property type="entry name" value="Glyco_trans_4-like_N"/>
</dbReference>
<dbReference type="Pfam" id="PF00534">
    <property type="entry name" value="Glycos_transf_1"/>
    <property type="match status" value="1"/>
</dbReference>
<dbReference type="InterPro" id="IPR001296">
    <property type="entry name" value="Glyco_trans_1"/>
</dbReference>
<keyword evidence="3" id="KW-0808">Transferase</keyword>
<dbReference type="PANTHER" id="PTHR45947">
    <property type="entry name" value="SULFOQUINOVOSYL TRANSFERASE SQD2"/>
    <property type="match status" value="1"/>
</dbReference>
<dbReference type="SUPFAM" id="SSF53756">
    <property type="entry name" value="UDP-Glycosyltransferase/glycogen phosphorylase"/>
    <property type="match status" value="1"/>
</dbReference>
<keyword evidence="4" id="KW-1185">Reference proteome</keyword>
<organism evidence="3 4">
    <name type="scientific">Candidatus Manganitrophus noduliformans</name>
    <dbReference type="NCBI Taxonomy" id="2606439"/>
    <lineage>
        <taxon>Bacteria</taxon>
        <taxon>Pseudomonadati</taxon>
        <taxon>Nitrospirota</taxon>
        <taxon>Nitrospiria</taxon>
        <taxon>Candidatus Troglogloeales</taxon>
        <taxon>Candidatus Manganitrophaceae</taxon>
        <taxon>Candidatus Manganitrophus</taxon>
    </lineage>
</organism>
<feature type="domain" description="Glycosyltransferase subfamily 4-like N-terminal" evidence="2">
    <location>
        <begin position="17"/>
        <end position="158"/>
    </location>
</feature>
<evidence type="ECO:0000313" key="3">
    <source>
        <dbReference type="EMBL" id="NKE73151.1"/>
    </source>
</evidence>
<gene>
    <name evidence="3" type="ORF">MNODULE_20560</name>
</gene>
<dbReference type="GO" id="GO:0016757">
    <property type="term" value="F:glycosyltransferase activity"/>
    <property type="evidence" value="ECO:0007669"/>
    <property type="project" value="InterPro"/>
</dbReference>
<dbReference type="CDD" id="cd03801">
    <property type="entry name" value="GT4_PimA-like"/>
    <property type="match status" value="1"/>
</dbReference>
<evidence type="ECO:0000259" key="1">
    <source>
        <dbReference type="Pfam" id="PF00534"/>
    </source>
</evidence>